<protein>
    <submittedName>
        <fullName evidence="2">Heterokaryon incompatibility protein-domain-containing protein</fullName>
    </submittedName>
</protein>
<name>A0A8K0QYJ0_9PLEO</name>
<evidence type="ECO:0000313" key="3">
    <source>
        <dbReference type="Proteomes" id="UP000813461"/>
    </source>
</evidence>
<dbReference type="Proteomes" id="UP000813461">
    <property type="component" value="Unassembled WGS sequence"/>
</dbReference>
<dbReference type="InterPro" id="IPR010730">
    <property type="entry name" value="HET"/>
</dbReference>
<dbReference type="AlphaFoldDB" id="A0A8K0QYJ0"/>
<comment type="caution">
    <text evidence="2">The sequence shown here is derived from an EMBL/GenBank/DDBJ whole genome shotgun (WGS) entry which is preliminary data.</text>
</comment>
<sequence length="616" mass="69265">MVASSREKIWTLKGSTWRRQFHYRDLSNSTTMQTTRSPIYPWVFPTPCGFIRPPHQATYDDTVGPPNLNPSSFGAIKHIRKCLYDCLSQHEHQKPTGTMPATTLNALPSRLLCIHPYLDRVSLVNTTAQSQLYAVLSYCWGGTQDFRTITSNLVRFQRGFSVASLPKTLQDAVTVAKRLDIAYLWIDALCIVQDDPIELQAEIAKMPEIYRNGTVTILAGDTSDSSRGFLHRRRRRIHRYSITLQYPEGHKMKILLDPKIEELDLNEGDIAFTSDSHNPDPVNSRAWIFQEILLSPRLLYFSPSQIIFHCPTSLLADGGLPEHAFKYRSVFQTLPAAPKVLASMNLATSDEWNRIVARYSELSMSFTSDKLPAISAIAQTYETRFIAPSKDQPRYLAGLWRDAAFPLSLLWARSSDDTPAPRPPYRAPSWSWASIESPVWTPPYWPLIAGRHNCLVASVEECVVHHKSQVNPYGEVVGGFLRITAPVIEVLDWFIAESGCIYLQDLGDHFLYVQEGIADALDTSLTFPLTPKSGCKMVLICVIRLPETEAEVESVEKAMQDYGLSPMHSCFYLILLKAAGADTYTRAGLLRFDSNSPVESQKGSRDTSVIQTITIV</sequence>
<organism evidence="2 3">
    <name type="scientific">Paraphoma chrysanthemicola</name>
    <dbReference type="NCBI Taxonomy" id="798071"/>
    <lineage>
        <taxon>Eukaryota</taxon>
        <taxon>Fungi</taxon>
        <taxon>Dikarya</taxon>
        <taxon>Ascomycota</taxon>
        <taxon>Pezizomycotina</taxon>
        <taxon>Dothideomycetes</taxon>
        <taxon>Pleosporomycetidae</taxon>
        <taxon>Pleosporales</taxon>
        <taxon>Pleosporineae</taxon>
        <taxon>Phaeosphaeriaceae</taxon>
        <taxon>Paraphoma</taxon>
    </lineage>
</organism>
<dbReference type="Pfam" id="PF06985">
    <property type="entry name" value="HET"/>
    <property type="match status" value="1"/>
</dbReference>
<proteinExistence type="predicted"/>
<reference evidence="2" key="1">
    <citation type="journal article" date="2021" name="Nat. Commun.">
        <title>Genetic determinants of endophytism in the Arabidopsis root mycobiome.</title>
        <authorList>
            <person name="Mesny F."/>
            <person name="Miyauchi S."/>
            <person name="Thiergart T."/>
            <person name="Pickel B."/>
            <person name="Atanasova L."/>
            <person name="Karlsson M."/>
            <person name="Huettel B."/>
            <person name="Barry K.W."/>
            <person name="Haridas S."/>
            <person name="Chen C."/>
            <person name="Bauer D."/>
            <person name="Andreopoulos W."/>
            <person name="Pangilinan J."/>
            <person name="LaButti K."/>
            <person name="Riley R."/>
            <person name="Lipzen A."/>
            <person name="Clum A."/>
            <person name="Drula E."/>
            <person name="Henrissat B."/>
            <person name="Kohler A."/>
            <person name="Grigoriev I.V."/>
            <person name="Martin F.M."/>
            <person name="Hacquard S."/>
        </authorList>
    </citation>
    <scope>NUCLEOTIDE SEQUENCE</scope>
    <source>
        <strain evidence="2">MPI-SDFR-AT-0120</strain>
    </source>
</reference>
<dbReference type="EMBL" id="JAGMVJ010000016">
    <property type="protein sequence ID" value="KAH7079732.1"/>
    <property type="molecule type" value="Genomic_DNA"/>
</dbReference>
<keyword evidence="3" id="KW-1185">Reference proteome</keyword>
<dbReference type="PANTHER" id="PTHR33112:SF16">
    <property type="entry name" value="HETEROKARYON INCOMPATIBILITY DOMAIN-CONTAINING PROTEIN"/>
    <property type="match status" value="1"/>
</dbReference>
<dbReference type="OrthoDB" id="5125733at2759"/>
<gene>
    <name evidence="2" type="ORF">FB567DRAFT_128020</name>
</gene>
<evidence type="ECO:0000259" key="1">
    <source>
        <dbReference type="Pfam" id="PF06985"/>
    </source>
</evidence>
<dbReference type="PANTHER" id="PTHR33112">
    <property type="entry name" value="DOMAIN PROTEIN, PUTATIVE-RELATED"/>
    <property type="match status" value="1"/>
</dbReference>
<evidence type="ECO:0000313" key="2">
    <source>
        <dbReference type="EMBL" id="KAH7079732.1"/>
    </source>
</evidence>
<accession>A0A8K0QYJ0</accession>
<feature type="domain" description="Heterokaryon incompatibility" evidence="1">
    <location>
        <begin position="133"/>
        <end position="291"/>
    </location>
</feature>